<dbReference type="InterPro" id="IPR007110">
    <property type="entry name" value="Ig-like_dom"/>
</dbReference>
<dbReference type="EMBL" id="JAHRIQ010046931">
    <property type="protein sequence ID" value="MEQ2236069.1"/>
    <property type="molecule type" value="Genomic_DNA"/>
</dbReference>
<dbReference type="SUPFAM" id="SSF48726">
    <property type="entry name" value="Immunoglobulin"/>
    <property type="match status" value="2"/>
</dbReference>
<reference evidence="5 6" key="1">
    <citation type="submission" date="2021-06" db="EMBL/GenBank/DDBJ databases">
        <authorList>
            <person name="Palmer J.M."/>
        </authorList>
    </citation>
    <scope>NUCLEOTIDE SEQUENCE [LARGE SCALE GENOMIC DNA]</scope>
    <source>
        <strain evidence="6">if_2019</strain>
        <tissue evidence="5">Muscle</tissue>
    </source>
</reference>
<keyword evidence="2" id="KW-1015">Disulfide bond</keyword>
<evidence type="ECO:0000313" key="5">
    <source>
        <dbReference type="EMBL" id="MEQ2236069.1"/>
    </source>
</evidence>
<evidence type="ECO:0000313" key="6">
    <source>
        <dbReference type="Proteomes" id="UP001482620"/>
    </source>
</evidence>
<dbReference type="InterPro" id="IPR051170">
    <property type="entry name" value="Neural/epithelial_adhesion"/>
</dbReference>
<dbReference type="PANTHER" id="PTHR12231">
    <property type="entry name" value="CTX-RELATED TYPE I TRANSMEMBRANE PROTEIN"/>
    <property type="match status" value="1"/>
</dbReference>
<organism evidence="5 6">
    <name type="scientific">Ilyodon furcidens</name>
    <name type="common">goldbreast splitfin</name>
    <dbReference type="NCBI Taxonomy" id="33524"/>
    <lineage>
        <taxon>Eukaryota</taxon>
        <taxon>Metazoa</taxon>
        <taxon>Chordata</taxon>
        <taxon>Craniata</taxon>
        <taxon>Vertebrata</taxon>
        <taxon>Euteleostomi</taxon>
        <taxon>Actinopterygii</taxon>
        <taxon>Neopterygii</taxon>
        <taxon>Teleostei</taxon>
        <taxon>Neoteleostei</taxon>
        <taxon>Acanthomorphata</taxon>
        <taxon>Ovalentaria</taxon>
        <taxon>Atherinomorphae</taxon>
        <taxon>Cyprinodontiformes</taxon>
        <taxon>Goodeidae</taxon>
        <taxon>Ilyodon</taxon>
    </lineage>
</organism>
<dbReference type="PROSITE" id="PS50835">
    <property type="entry name" value="IG_LIKE"/>
    <property type="match status" value="1"/>
</dbReference>
<sequence>IPRFVSQPSPTSVHIRDSQVMACEVNFDLVPFTHWEKDKEALELSDRLIQLPSGALVISNASETDAGLYRCVVENVGSSKSSDEAPLQTIPETGGERKLEFLVQPASVAKLLGSGVLLPCVASGYPAPHIRWMFGEKVLEESQLTGNAQQQPSEICNGSNTLLPVLLASEELSCLCWRVHPKVLMLFCRCYPKSFMGEELDLQTESVHLGNQAVRSPAEGKFQSTCALTPLALISSGSVTQRPQRE</sequence>
<protein>
    <recommendedName>
        <fullName evidence="4">Ig-like domain-containing protein</fullName>
    </recommendedName>
</protein>
<evidence type="ECO:0000256" key="1">
    <source>
        <dbReference type="ARBA" id="ARBA00022737"/>
    </source>
</evidence>
<evidence type="ECO:0000256" key="2">
    <source>
        <dbReference type="ARBA" id="ARBA00023157"/>
    </source>
</evidence>
<accession>A0ABV0TU57</accession>
<dbReference type="Pfam" id="PF13927">
    <property type="entry name" value="Ig_3"/>
    <property type="match status" value="1"/>
</dbReference>
<keyword evidence="3" id="KW-0393">Immunoglobulin domain</keyword>
<evidence type="ECO:0000259" key="4">
    <source>
        <dbReference type="PROSITE" id="PS50835"/>
    </source>
</evidence>
<dbReference type="Proteomes" id="UP001482620">
    <property type="component" value="Unassembled WGS sequence"/>
</dbReference>
<comment type="caution">
    <text evidence="5">The sequence shown here is derived from an EMBL/GenBank/DDBJ whole genome shotgun (WGS) entry which is preliminary data.</text>
</comment>
<dbReference type="Gene3D" id="2.60.40.10">
    <property type="entry name" value="Immunoglobulins"/>
    <property type="match status" value="2"/>
</dbReference>
<feature type="domain" description="Ig-like" evidence="4">
    <location>
        <begin position="2"/>
        <end position="88"/>
    </location>
</feature>
<dbReference type="InterPro" id="IPR036179">
    <property type="entry name" value="Ig-like_dom_sf"/>
</dbReference>
<feature type="non-terminal residue" evidence="5">
    <location>
        <position position="1"/>
    </location>
</feature>
<keyword evidence="1" id="KW-0677">Repeat</keyword>
<keyword evidence="6" id="KW-1185">Reference proteome</keyword>
<name>A0ABV0TU57_9TELE</name>
<dbReference type="SMART" id="SM00409">
    <property type="entry name" value="IG"/>
    <property type="match status" value="1"/>
</dbReference>
<gene>
    <name evidence="5" type="ORF">ILYODFUR_008679</name>
</gene>
<dbReference type="PANTHER" id="PTHR12231:SF253">
    <property type="entry name" value="DPR-INTERACTING PROTEIN ETA, ISOFORM B-RELATED"/>
    <property type="match status" value="1"/>
</dbReference>
<dbReference type="InterPro" id="IPR003599">
    <property type="entry name" value="Ig_sub"/>
</dbReference>
<dbReference type="InterPro" id="IPR013783">
    <property type="entry name" value="Ig-like_fold"/>
</dbReference>
<proteinExistence type="predicted"/>
<evidence type="ECO:0000256" key="3">
    <source>
        <dbReference type="ARBA" id="ARBA00023319"/>
    </source>
</evidence>